<organism evidence="1 2">
    <name type="scientific">Symbiochloris irregularis</name>
    <dbReference type="NCBI Taxonomy" id="706552"/>
    <lineage>
        <taxon>Eukaryota</taxon>
        <taxon>Viridiplantae</taxon>
        <taxon>Chlorophyta</taxon>
        <taxon>core chlorophytes</taxon>
        <taxon>Trebouxiophyceae</taxon>
        <taxon>Trebouxiales</taxon>
        <taxon>Trebouxiaceae</taxon>
        <taxon>Symbiochloris</taxon>
    </lineage>
</organism>
<dbReference type="AlphaFoldDB" id="A0AAW1PI43"/>
<name>A0AAW1PI43_9CHLO</name>
<evidence type="ECO:0000313" key="1">
    <source>
        <dbReference type="EMBL" id="KAK9808532.1"/>
    </source>
</evidence>
<evidence type="ECO:0000313" key="2">
    <source>
        <dbReference type="Proteomes" id="UP001465755"/>
    </source>
</evidence>
<sequence length="157" mass="17789">MACDEPSWDLGLTYDRRLTATSNKPVEDKDRPKWMQLIYKALPKHKDFSEQINKQVSAAWKDSLLQAEQLSPTALLDQQTKNKIKDKLKENAPKIVILCCSAAVYCSAFHEAKRGAKYITHNRRYIGRGTAYVCDVMLPTGLYGPIFGVLLRVALPF</sequence>
<accession>A0AAW1PI43</accession>
<keyword evidence="2" id="KW-1185">Reference proteome</keyword>
<gene>
    <name evidence="1" type="ORF">WJX73_005284</name>
</gene>
<proteinExistence type="predicted"/>
<dbReference type="EMBL" id="JALJOQ010000022">
    <property type="protein sequence ID" value="KAK9808532.1"/>
    <property type="molecule type" value="Genomic_DNA"/>
</dbReference>
<dbReference type="Proteomes" id="UP001465755">
    <property type="component" value="Unassembled WGS sequence"/>
</dbReference>
<comment type="caution">
    <text evidence="1">The sequence shown here is derived from an EMBL/GenBank/DDBJ whole genome shotgun (WGS) entry which is preliminary data.</text>
</comment>
<reference evidence="1 2" key="1">
    <citation type="journal article" date="2024" name="Nat. Commun.">
        <title>Phylogenomics reveals the evolutionary origins of lichenization in chlorophyte algae.</title>
        <authorList>
            <person name="Puginier C."/>
            <person name="Libourel C."/>
            <person name="Otte J."/>
            <person name="Skaloud P."/>
            <person name="Haon M."/>
            <person name="Grisel S."/>
            <person name="Petersen M."/>
            <person name="Berrin J.G."/>
            <person name="Delaux P.M."/>
            <person name="Dal Grande F."/>
            <person name="Keller J."/>
        </authorList>
    </citation>
    <scope>NUCLEOTIDE SEQUENCE [LARGE SCALE GENOMIC DNA]</scope>
    <source>
        <strain evidence="1 2">SAG 2036</strain>
    </source>
</reference>
<protein>
    <submittedName>
        <fullName evidence="1">Uncharacterized protein</fullName>
    </submittedName>
</protein>